<feature type="transmembrane region" description="Helical" evidence="1">
    <location>
        <begin position="7"/>
        <end position="27"/>
    </location>
</feature>
<keyword evidence="1" id="KW-0812">Transmembrane</keyword>
<evidence type="ECO:0000313" key="3">
    <source>
        <dbReference type="Proteomes" id="UP000198717"/>
    </source>
</evidence>
<sequence length="167" mass="18214">MNLIECSSLTGAVVGSGVGAVFGYQWAGVLGAGAGAVGGFVLGLFPGPLIGGGLFWVVLTQDRWSRRKQLRPRLGRYWARDQAQAWEDLKERLPVATKVQGTVILRDSFDCHLDIGVTFPGRINSWNHPHDNPTPPPLDARVEATVLSFDDAAREVVLTRREQVPPE</sequence>
<dbReference type="EMBL" id="FNAJ01000003">
    <property type="protein sequence ID" value="SDE00303.1"/>
    <property type="molecule type" value="Genomic_DNA"/>
</dbReference>
<keyword evidence="3" id="KW-1185">Reference proteome</keyword>
<evidence type="ECO:0000256" key="1">
    <source>
        <dbReference type="SAM" id="Phobius"/>
    </source>
</evidence>
<proteinExistence type="predicted"/>
<keyword evidence="1" id="KW-0472">Membrane</keyword>
<evidence type="ECO:0008006" key="4">
    <source>
        <dbReference type="Google" id="ProtNLM"/>
    </source>
</evidence>
<gene>
    <name evidence="2" type="ORF">SAMN04488504_103612</name>
</gene>
<dbReference type="InterPro" id="IPR012340">
    <property type="entry name" value="NA-bd_OB-fold"/>
</dbReference>
<dbReference type="RefSeq" id="WP_143043132.1">
    <property type="nucleotide sequence ID" value="NZ_BJVY01000021.1"/>
</dbReference>
<name>A0ABY0MN84_9BACT</name>
<feature type="transmembrane region" description="Helical" evidence="1">
    <location>
        <begin position="33"/>
        <end position="59"/>
    </location>
</feature>
<protein>
    <recommendedName>
        <fullName evidence="4">S1 motif domain-containing protein</fullName>
    </recommendedName>
</protein>
<keyword evidence="1" id="KW-1133">Transmembrane helix</keyword>
<comment type="caution">
    <text evidence="2">The sequence shown here is derived from an EMBL/GenBank/DDBJ whole genome shotgun (WGS) entry which is preliminary data.</text>
</comment>
<evidence type="ECO:0000313" key="2">
    <source>
        <dbReference type="EMBL" id="SDE00303.1"/>
    </source>
</evidence>
<accession>A0ABY0MN84</accession>
<reference evidence="2 3" key="1">
    <citation type="submission" date="2016-10" db="EMBL/GenBank/DDBJ databases">
        <authorList>
            <person name="Varghese N."/>
            <person name="Submissions S."/>
        </authorList>
    </citation>
    <scope>NUCLEOTIDE SEQUENCE [LARGE SCALE GENOMIC DNA]</scope>
    <source>
        <strain evidence="2 3">DSM 2260</strain>
    </source>
</reference>
<organism evidence="2 3">
    <name type="scientific">Myxococcus virescens</name>
    <dbReference type="NCBI Taxonomy" id="83456"/>
    <lineage>
        <taxon>Bacteria</taxon>
        <taxon>Pseudomonadati</taxon>
        <taxon>Myxococcota</taxon>
        <taxon>Myxococcia</taxon>
        <taxon>Myxococcales</taxon>
        <taxon>Cystobacterineae</taxon>
        <taxon>Myxococcaceae</taxon>
        <taxon>Myxococcus</taxon>
    </lineage>
</organism>
<dbReference type="SUPFAM" id="SSF50249">
    <property type="entry name" value="Nucleic acid-binding proteins"/>
    <property type="match status" value="1"/>
</dbReference>
<dbReference type="Proteomes" id="UP000198717">
    <property type="component" value="Unassembled WGS sequence"/>
</dbReference>